<dbReference type="AlphaFoldDB" id="A0AAV9RSX2"/>
<reference evidence="2 3" key="1">
    <citation type="submission" date="2021-06" db="EMBL/GenBank/DDBJ databases">
        <authorList>
            <person name="Palmer J.M."/>
        </authorList>
    </citation>
    <scope>NUCLEOTIDE SEQUENCE [LARGE SCALE GENOMIC DNA]</scope>
    <source>
        <strain evidence="2 3">MEX-2019</strain>
        <tissue evidence="2">Muscle</tissue>
    </source>
</reference>
<dbReference type="EMBL" id="JAHHUM010001453">
    <property type="protein sequence ID" value="KAK5611992.1"/>
    <property type="molecule type" value="Genomic_DNA"/>
</dbReference>
<organism evidence="2 3">
    <name type="scientific">Crenichthys baileyi</name>
    <name type="common">White River springfish</name>
    <dbReference type="NCBI Taxonomy" id="28760"/>
    <lineage>
        <taxon>Eukaryota</taxon>
        <taxon>Metazoa</taxon>
        <taxon>Chordata</taxon>
        <taxon>Craniata</taxon>
        <taxon>Vertebrata</taxon>
        <taxon>Euteleostomi</taxon>
        <taxon>Actinopterygii</taxon>
        <taxon>Neopterygii</taxon>
        <taxon>Teleostei</taxon>
        <taxon>Neoteleostei</taxon>
        <taxon>Acanthomorphata</taxon>
        <taxon>Ovalentaria</taxon>
        <taxon>Atherinomorphae</taxon>
        <taxon>Cyprinodontiformes</taxon>
        <taxon>Goodeidae</taxon>
        <taxon>Crenichthys</taxon>
    </lineage>
</organism>
<feature type="compositionally biased region" description="Low complexity" evidence="1">
    <location>
        <begin position="380"/>
        <end position="389"/>
    </location>
</feature>
<feature type="region of interest" description="Disordered" evidence="1">
    <location>
        <begin position="287"/>
        <end position="391"/>
    </location>
</feature>
<name>A0AAV9RSX2_9TELE</name>
<evidence type="ECO:0000313" key="2">
    <source>
        <dbReference type="EMBL" id="KAK5611992.1"/>
    </source>
</evidence>
<feature type="region of interest" description="Disordered" evidence="1">
    <location>
        <begin position="69"/>
        <end position="111"/>
    </location>
</feature>
<comment type="caution">
    <text evidence="2">The sequence shown here is derived from an EMBL/GenBank/DDBJ whole genome shotgun (WGS) entry which is preliminary data.</text>
</comment>
<proteinExistence type="predicted"/>
<dbReference type="Proteomes" id="UP001311232">
    <property type="component" value="Unassembled WGS sequence"/>
</dbReference>
<feature type="compositionally biased region" description="Pro residues" evidence="1">
    <location>
        <begin position="76"/>
        <end position="93"/>
    </location>
</feature>
<accession>A0AAV9RSX2</accession>
<evidence type="ECO:0000313" key="3">
    <source>
        <dbReference type="Proteomes" id="UP001311232"/>
    </source>
</evidence>
<evidence type="ECO:0000256" key="1">
    <source>
        <dbReference type="SAM" id="MobiDB-lite"/>
    </source>
</evidence>
<feature type="compositionally biased region" description="Basic residues" evidence="1">
    <location>
        <begin position="336"/>
        <end position="347"/>
    </location>
</feature>
<keyword evidence="3" id="KW-1185">Reference proteome</keyword>
<feature type="compositionally biased region" description="Polar residues" evidence="1">
    <location>
        <begin position="293"/>
        <end position="302"/>
    </location>
</feature>
<gene>
    <name evidence="2" type="ORF">CRENBAI_003260</name>
</gene>
<protein>
    <submittedName>
        <fullName evidence="2">Uncharacterized protein</fullName>
    </submittedName>
</protein>
<sequence>MLLLICIRGPNIRKGKQNDSPKGWPSRRGIRLALDLFLPVSGGGEVCAVLQGSPTVCFMMDPGWRFMPGDRSPSSPFSPCPPGCTPGPAVKPRPLPRKKPGGRPSLSRGPGEESLTALVILERELLLAGRGLQQVNPLLCLPQHPSRVSAPPPMAVSLAPARGSEATPDTGGGKKRIKGLCAAAEQSTPGLQGAAAAEHPPRTPGGFCWAAEGVHPGPRELLGLRSSPRRKSQECWCCRAAPRQVSQTPCEQSTSGYSLLRLSEGPRGGRLQIPVRDLLIFFGGARHSKKPDNSPSRHSTACTPPYTPHPDIHTRHTTPDTPHPDTGGPDPNRLKPSTRRRGHRKRGASVLRPRGLGDAQPLRTPLGGLGEPTPPPKPPEGLGAPPALRTPLGSLCDASAPAPPLGSRRRLSSCSATEGVFRDASAPAHGALGSRRRAPALAPKSLGSPPTLHFLASRVSVGNWAPFWPLNLRRGVRGGKHRILSWKDLKNSLSSFWPPEPLDEGFEGKAPGARILSREFKGTVCPRSGL</sequence>